<name>A0A5B8V1S6_9SPHI</name>
<dbReference type="PANTHER" id="PTHR34978:SF3">
    <property type="entry name" value="SLR0241 PROTEIN"/>
    <property type="match status" value="1"/>
</dbReference>
<reference evidence="3 4" key="1">
    <citation type="journal article" date="2017" name="Curr. Microbiol.">
        <title>Mucilaginibacter ginsenosidivorans sp. nov., Isolated from Soil of Ginseng Field.</title>
        <authorList>
            <person name="Kim M.M."/>
            <person name="Siddiqi M.Z."/>
            <person name="Im W.T."/>
        </authorList>
    </citation>
    <scope>NUCLEOTIDE SEQUENCE [LARGE SCALE GENOMIC DNA]</scope>
    <source>
        <strain evidence="3 4">Gsoil 3017</strain>
    </source>
</reference>
<dbReference type="CDD" id="cd07341">
    <property type="entry name" value="M56_BlaR1_MecR1_like"/>
    <property type="match status" value="1"/>
</dbReference>
<feature type="transmembrane region" description="Helical" evidence="1">
    <location>
        <begin position="34"/>
        <end position="51"/>
    </location>
</feature>
<keyword evidence="4" id="KW-1185">Reference proteome</keyword>
<dbReference type="OrthoDB" id="1522859at2"/>
<evidence type="ECO:0000313" key="3">
    <source>
        <dbReference type="EMBL" id="QEC64516.1"/>
    </source>
</evidence>
<accession>A0A5B8V1S6</accession>
<evidence type="ECO:0000256" key="1">
    <source>
        <dbReference type="SAM" id="Phobius"/>
    </source>
</evidence>
<keyword evidence="1" id="KW-0472">Membrane</keyword>
<feature type="transmembrane region" description="Helical" evidence="1">
    <location>
        <begin position="6"/>
        <end position="22"/>
    </location>
</feature>
<feature type="transmembrane region" description="Helical" evidence="1">
    <location>
        <begin position="145"/>
        <end position="167"/>
    </location>
</feature>
<dbReference type="Pfam" id="PF05569">
    <property type="entry name" value="Peptidase_M56"/>
    <property type="match status" value="1"/>
</dbReference>
<sequence>MIPYILHVALLISISLLFYKIFLQRETFYKLNRVILLVCLGLSFTLPLITIPEAWTLRSEPGRAALKAQVQQTPEMAVLIKAEVQKQVLAAQKQAQQQAKKQPVVKHEAAKVQAAPTVTAAGEPQSIIAEQAKPVWPIVIKWLFYIYWAGVGAFGLNLLLQVIVLLYRAYSNPVILDGKFRIIEVTGDKAPCSFGNNIFINPEKYDWDTYNQILLHEKVHIQQGHSADILLAELVLVFQWFNPFAWLYRGELENNLEFLTDETVLGHNPVEKESYQMSLLKVSVPHLALSVTTNYNQSLLKKRIVMMNVKRSNIHTMWKYFILLPLMAGLACALNQTAFSQGKAKTKSKATVSRNQSFHQNWGSRDMSQGTWFATIKGEKVRIEFRNDDDDHNWSNSDSFLLSEFSSLPKDTKGDFTLKRDAGTVLFNGKFDGNDGYGHYKFTADKGFTDYLKSEGITGIEENDQFAFFIINIKRDYVAMLKANGYTHLGKNDLVSMGALKVDEPFIKFWKQEGYMHMSPNELVSAKALGINKEYVHEIREAGYKDVDFNQLTSFKALGIDGKYIASLKKANAKFAKNGNENEMPRAEDITSFKAMNIDSAYVRDIKEAGYTNVPINELTSMKAVGVTSDYAKSLAALGYKNISANELVSLRSLGITPEYIKGVNDMGYKNISANELMSFKSLGVNADFIKSFNDIGYKDLSPNDLTSLKALGIKPDFIKGFEDMGYKNISINELSSLKALNVNAEFIKSFEAVGYKQIPINELSSLKSLGVTPGFIKGFKDIGFTNVSLNDVTSLKALGVTPAFIKGFKDIGFTNISLNDATSMKATGVTPEYIKEMKAKGFNSKDLNKYIQLKNAFN</sequence>
<evidence type="ECO:0000259" key="2">
    <source>
        <dbReference type="Pfam" id="PF05569"/>
    </source>
</evidence>
<keyword evidence="1" id="KW-0812">Transmembrane</keyword>
<protein>
    <submittedName>
        <fullName evidence="3">M56 family metallopeptidase</fullName>
    </submittedName>
</protein>
<dbReference type="PANTHER" id="PTHR34978">
    <property type="entry name" value="POSSIBLE SENSOR-TRANSDUCER PROTEIN BLAR"/>
    <property type="match status" value="1"/>
</dbReference>
<dbReference type="Proteomes" id="UP000321479">
    <property type="component" value="Chromosome"/>
</dbReference>
<dbReference type="RefSeq" id="WP_147033350.1">
    <property type="nucleotide sequence ID" value="NZ_CP042436.1"/>
</dbReference>
<dbReference type="EMBL" id="CP042436">
    <property type="protein sequence ID" value="QEC64516.1"/>
    <property type="molecule type" value="Genomic_DNA"/>
</dbReference>
<dbReference type="InterPro" id="IPR008756">
    <property type="entry name" value="Peptidase_M56"/>
</dbReference>
<dbReference type="AlphaFoldDB" id="A0A5B8V1S6"/>
<dbReference type="KEGG" id="mgin:FRZ54_18715"/>
<dbReference type="InterPro" id="IPR052173">
    <property type="entry name" value="Beta-lactam_resp_regulator"/>
</dbReference>
<keyword evidence="1" id="KW-1133">Transmembrane helix</keyword>
<feature type="domain" description="Peptidase M56" evidence="2">
    <location>
        <begin position="199"/>
        <end position="306"/>
    </location>
</feature>
<gene>
    <name evidence="3" type="ORF">FRZ54_18715</name>
</gene>
<evidence type="ECO:0000313" key="4">
    <source>
        <dbReference type="Proteomes" id="UP000321479"/>
    </source>
</evidence>
<feature type="transmembrane region" description="Helical" evidence="1">
    <location>
        <begin position="320"/>
        <end position="339"/>
    </location>
</feature>
<proteinExistence type="predicted"/>
<organism evidence="3 4">
    <name type="scientific">Mucilaginibacter ginsenosidivorans</name>
    <dbReference type="NCBI Taxonomy" id="398053"/>
    <lineage>
        <taxon>Bacteria</taxon>
        <taxon>Pseudomonadati</taxon>
        <taxon>Bacteroidota</taxon>
        <taxon>Sphingobacteriia</taxon>
        <taxon>Sphingobacteriales</taxon>
        <taxon>Sphingobacteriaceae</taxon>
        <taxon>Mucilaginibacter</taxon>
    </lineage>
</organism>